<feature type="signal peptide" evidence="5">
    <location>
        <begin position="1"/>
        <end position="32"/>
    </location>
</feature>
<dbReference type="EMBL" id="JADWYK010000003">
    <property type="protein sequence ID" value="MBG8553442.1"/>
    <property type="molecule type" value="Genomic_DNA"/>
</dbReference>
<keyword evidence="5" id="KW-0732">Signal</keyword>
<comment type="similarity">
    <text evidence="1 4">Belongs to the glycosyl hydrolase 26 family.</text>
</comment>
<evidence type="ECO:0000256" key="1">
    <source>
        <dbReference type="ARBA" id="ARBA00007754"/>
    </source>
</evidence>
<feature type="active site" description="Nucleophile" evidence="4">
    <location>
        <position position="280"/>
    </location>
</feature>
<dbReference type="Pfam" id="PF00754">
    <property type="entry name" value="F5_F8_type_C"/>
    <property type="match status" value="1"/>
</dbReference>
<evidence type="ECO:0000256" key="2">
    <source>
        <dbReference type="ARBA" id="ARBA00022801"/>
    </source>
</evidence>
<dbReference type="InterPro" id="IPR000805">
    <property type="entry name" value="Glyco_hydro_26"/>
</dbReference>
<accession>A0ABS0L234</accession>
<evidence type="ECO:0000313" key="9">
    <source>
        <dbReference type="Proteomes" id="UP000601099"/>
    </source>
</evidence>
<dbReference type="PANTHER" id="PTHR40079">
    <property type="entry name" value="MANNAN ENDO-1,4-BETA-MANNOSIDASE E-RELATED"/>
    <property type="match status" value="1"/>
</dbReference>
<dbReference type="PROSITE" id="PS51764">
    <property type="entry name" value="GH26"/>
    <property type="match status" value="1"/>
</dbReference>
<dbReference type="Pfam" id="PF02156">
    <property type="entry name" value="Glyco_hydro_26"/>
    <property type="match status" value="1"/>
</dbReference>
<feature type="domain" description="GH26" evidence="7">
    <location>
        <begin position="30"/>
        <end position="328"/>
    </location>
</feature>
<name>A0ABS0L234_9BACT</name>
<dbReference type="InterPro" id="IPR022790">
    <property type="entry name" value="GH26_dom"/>
</dbReference>
<dbReference type="InterPro" id="IPR026444">
    <property type="entry name" value="Secre_tail"/>
</dbReference>
<dbReference type="NCBIfam" id="TIGR04183">
    <property type="entry name" value="Por_Secre_tail"/>
    <property type="match status" value="1"/>
</dbReference>
<feature type="domain" description="F5/8 type C" evidence="6">
    <location>
        <begin position="328"/>
        <end position="467"/>
    </location>
</feature>
<dbReference type="InterPro" id="IPR000421">
    <property type="entry name" value="FA58C"/>
</dbReference>
<keyword evidence="9" id="KW-1185">Reference proteome</keyword>
<dbReference type="SUPFAM" id="SSF49785">
    <property type="entry name" value="Galactose-binding domain-like"/>
    <property type="match status" value="1"/>
</dbReference>
<sequence length="557" mass="61104">MPAFSTSFLAARPVLRWLAALLLLAACWPAAAQTPLKSLNYLYSISGKKTIGGIHNKEPLNEPTFYTDKLQFTTGKYAGLWGSDFLFREYNDRWQMVLEAEKQWQQGALVTLTWHACNPAQNVSPCQFAGGVTSTMSDADWTALVTEGTVLNARWKTWLDELVPYFQYLKSRGVEVAFRPLHETNQSAFWWGGRSGPNGSRKLYQITHDYLKNTKGLSNIVWVWNIQDFPTLPTDVADYSPGADYFDVASLDFYNGDGLTTAKYEAMLAVAAGKPIAIGELGQLPTAAQLQAQPKWTYFMGWSELVFSQNTTAQLQALYSAANVLTLEEMPGWNAANPNAGNLAYQRPVTVSSTEAPNEARFAVDGDPTTRWSSLYADPQELVVDLGATYPLSYLTILWETAVGKDFELLASTDQTTWTTLRKVTGNTSLFNEYPDLNTTARYVKLRGTARGTAYGFSIRELAVYGGLATAATPAANPALRVQAYPNPAADQLTVALGAGWPAATQLTLLTSTGQTVATYSDPGSARRLPLAGLRAGLYLLRVQSATQVHTLKITKQ</sequence>
<evidence type="ECO:0000256" key="4">
    <source>
        <dbReference type="PROSITE-ProRule" id="PRU01100"/>
    </source>
</evidence>
<evidence type="ECO:0000313" key="8">
    <source>
        <dbReference type="EMBL" id="MBG8553442.1"/>
    </source>
</evidence>
<evidence type="ECO:0000256" key="3">
    <source>
        <dbReference type="ARBA" id="ARBA00023295"/>
    </source>
</evidence>
<dbReference type="PROSITE" id="PS50022">
    <property type="entry name" value="FA58C_3"/>
    <property type="match status" value="1"/>
</dbReference>
<dbReference type="RefSeq" id="WP_196954452.1">
    <property type="nucleotide sequence ID" value="NZ_JADWYK010000003.1"/>
</dbReference>
<feature type="chain" id="PRO_5045443912" evidence="5">
    <location>
        <begin position="33"/>
        <end position="557"/>
    </location>
</feature>
<keyword evidence="2 4" id="KW-0378">Hydrolase</keyword>
<dbReference type="Gene3D" id="2.60.120.260">
    <property type="entry name" value="Galactose-binding domain-like"/>
    <property type="match status" value="1"/>
</dbReference>
<dbReference type="PANTHER" id="PTHR40079:SF4">
    <property type="entry name" value="GH26 DOMAIN-CONTAINING PROTEIN-RELATED"/>
    <property type="match status" value="1"/>
</dbReference>
<organism evidence="8 9">
    <name type="scientific">Hymenobacter guriensis</name>
    <dbReference type="NCBI Taxonomy" id="2793065"/>
    <lineage>
        <taxon>Bacteria</taxon>
        <taxon>Pseudomonadati</taxon>
        <taxon>Bacteroidota</taxon>
        <taxon>Cytophagia</taxon>
        <taxon>Cytophagales</taxon>
        <taxon>Hymenobacteraceae</taxon>
        <taxon>Hymenobacter</taxon>
    </lineage>
</organism>
<dbReference type="SUPFAM" id="SSF51445">
    <property type="entry name" value="(Trans)glycosidases"/>
    <property type="match status" value="1"/>
</dbReference>
<reference evidence="8 9" key="1">
    <citation type="submission" date="2020-11" db="EMBL/GenBank/DDBJ databases">
        <title>Hymenobacter sp.</title>
        <authorList>
            <person name="Kim M.K."/>
        </authorList>
    </citation>
    <scope>NUCLEOTIDE SEQUENCE [LARGE SCALE GENOMIC DNA]</scope>
    <source>
        <strain evidence="8 9">BT594</strain>
    </source>
</reference>
<keyword evidence="3 4" id="KW-0326">Glycosidase</keyword>
<proteinExistence type="inferred from homology"/>
<dbReference type="InterPro" id="IPR017853">
    <property type="entry name" value="GH"/>
</dbReference>
<evidence type="ECO:0000259" key="7">
    <source>
        <dbReference type="PROSITE" id="PS51764"/>
    </source>
</evidence>
<dbReference type="PRINTS" id="PR00739">
    <property type="entry name" value="GLHYDRLASE26"/>
</dbReference>
<dbReference type="Gene3D" id="3.20.20.80">
    <property type="entry name" value="Glycosidases"/>
    <property type="match status" value="1"/>
</dbReference>
<feature type="active site" description="Proton donor" evidence="4">
    <location>
        <position position="183"/>
    </location>
</feature>
<evidence type="ECO:0000256" key="5">
    <source>
        <dbReference type="SAM" id="SignalP"/>
    </source>
</evidence>
<dbReference type="Proteomes" id="UP000601099">
    <property type="component" value="Unassembled WGS sequence"/>
</dbReference>
<gene>
    <name evidence="8" type="ORF">I5L79_07785</name>
</gene>
<evidence type="ECO:0000259" key="6">
    <source>
        <dbReference type="PROSITE" id="PS50022"/>
    </source>
</evidence>
<comment type="caution">
    <text evidence="8">The sequence shown here is derived from an EMBL/GenBank/DDBJ whole genome shotgun (WGS) entry which is preliminary data.</text>
</comment>
<dbReference type="Pfam" id="PF18962">
    <property type="entry name" value="Por_Secre_tail"/>
    <property type="match status" value="1"/>
</dbReference>
<dbReference type="InterPro" id="IPR008979">
    <property type="entry name" value="Galactose-bd-like_sf"/>
</dbReference>
<protein>
    <submittedName>
        <fullName evidence="8">Discoidin domain-containing protein</fullName>
    </submittedName>
</protein>